<sequence>MWRSLGLLCAVTFLTLLPPTRAGFMARGANGGTNCAACAVLVGLVEQLAQVYNEDAVKALDRFCSFLPDQLQAPCRAGAKIFAPYIAEAIYNKETPDVVCHAIGFCKVDPGHQACHLFPVPKGGMEAALRRTQPMYQEVKKMRQQHGYADICNIPGIKEICDIINRAFNSHLPAEDLDKDGFSTIKTFRGSSWRGKDCNDLDSRHHPGARPINGDVLTDSNCNGISGLDSETGLPYEDLLCNGTEPRGMILLGDSIGAHFHLPPQWFEAKSLNPSVFKDLLFILENEIDWPELSAATGHMNNTFGEVIKGPVDSIYMRLRERNRCNHRDYQNIGVNGGRSGSMNSTIVRSLVRNRMSDYPALVNIEVVGNDVCNGHPDTLSHMTKPDEFRKNMLDTLQYLDGVLPAGSHVWLTGLANGSLLYDNVHDRIYPLGSLRNDITYTDFYSYMNCLEISPCAGWLTDNSTLRYLTTKRAFELSDVLKNITATSEYKNFDLVYLDIGIDEVIAEWEANGGEGWQLIEPVDGFHINQQANALAAAHFWKQLEKEYPDLMGKVNPNNDRIKELFGDQGGY</sequence>
<dbReference type="Gene3D" id="1.10.225.10">
    <property type="entry name" value="Saposin-like"/>
    <property type="match status" value="1"/>
</dbReference>
<accession>A0A8K0F0T6</accession>
<gene>
    <name evidence="4" type="primary">AOAH</name>
    <name evidence="4" type="ORF">BLAG_LOCUS22725</name>
</gene>
<dbReference type="GO" id="GO:0009104">
    <property type="term" value="P:lipopolysaccharide catabolic process"/>
    <property type="evidence" value="ECO:0007669"/>
    <property type="project" value="TreeGrafter"/>
</dbReference>
<reference evidence="4" key="1">
    <citation type="submission" date="2022-01" db="EMBL/GenBank/DDBJ databases">
        <authorList>
            <person name="Braso-Vives M."/>
        </authorList>
    </citation>
    <scope>NUCLEOTIDE SEQUENCE</scope>
</reference>
<evidence type="ECO:0000313" key="4">
    <source>
        <dbReference type="EMBL" id="CAH1270440.1"/>
    </source>
</evidence>
<dbReference type="SUPFAM" id="SSF52266">
    <property type="entry name" value="SGNH hydrolase"/>
    <property type="match status" value="1"/>
</dbReference>
<keyword evidence="2" id="KW-0732">Signal</keyword>
<dbReference type="AlphaFoldDB" id="A0A8K0F0T6"/>
<feature type="domain" description="Saposin B-type" evidence="3">
    <location>
        <begin position="33"/>
        <end position="106"/>
    </location>
</feature>
<dbReference type="Pfam" id="PF00657">
    <property type="entry name" value="Lipase_GDSL"/>
    <property type="match status" value="1"/>
</dbReference>
<dbReference type="Gene3D" id="3.40.50.1110">
    <property type="entry name" value="SGNH hydrolase"/>
    <property type="match status" value="1"/>
</dbReference>
<protein>
    <submittedName>
        <fullName evidence="4">AOAH protein</fullName>
    </submittedName>
</protein>
<dbReference type="GO" id="GO:0005509">
    <property type="term" value="F:calcium ion binding"/>
    <property type="evidence" value="ECO:0007669"/>
    <property type="project" value="TreeGrafter"/>
</dbReference>
<dbReference type="InterPro" id="IPR001087">
    <property type="entry name" value="GDSL"/>
</dbReference>
<evidence type="ECO:0000256" key="2">
    <source>
        <dbReference type="SAM" id="SignalP"/>
    </source>
</evidence>
<dbReference type="InterPro" id="IPR039676">
    <property type="entry name" value="AOAH"/>
</dbReference>
<dbReference type="InterPro" id="IPR008139">
    <property type="entry name" value="SaposinB_dom"/>
</dbReference>
<dbReference type="Proteomes" id="UP000838412">
    <property type="component" value="Chromosome 7"/>
</dbReference>
<dbReference type="OrthoDB" id="14839at2759"/>
<dbReference type="PANTHER" id="PTHR15010:SF0">
    <property type="entry name" value="ACYLOXYACYL HYDROLASE"/>
    <property type="match status" value="1"/>
</dbReference>
<dbReference type="Pfam" id="PF20825">
    <property type="entry name" value="Saposin"/>
    <property type="match status" value="1"/>
</dbReference>
<feature type="signal peptide" evidence="2">
    <location>
        <begin position="1"/>
        <end position="22"/>
    </location>
</feature>
<evidence type="ECO:0000313" key="5">
    <source>
        <dbReference type="Proteomes" id="UP000838412"/>
    </source>
</evidence>
<dbReference type="SUPFAM" id="SSF47862">
    <property type="entry name" value="Saposin"/>
    <property type="match status" value="1"/>
</dbReference>
<proteinExistence type="predicted"/>
<dbReference type="SMART" id="SM00741">
    <property type="entry name" value="SapB"/>
    <property type="match status" value="1"/>
</dbReference>
<evidence type="ECO:0000259" key="3">
    <source>
        <dbReference type="SMART" id="SM00741"/>
    </source>
</evidence>
<dbReference type="InterPro" id="IPR048593">
    <property type="entry name" value="AOAH_Saposin_N"/>
</dbReference>
<dbReference type="PANTHER" id="PTHR15010">
    <property type="entry name" value="ACYLOXYACYL HYDROLASE"/>
    <property type="match status" value="1"/>
</dbReference>
<name>A0A8K0F0T6_BRALA</name>
<keyword evidence="1" id="KW-1015">Disulfide bond</keyword>
<dbReference type="EMBL" id="OV696692">
    <property type="protein sequence ID" value="CAH1270439.1"/>
    <property type="molecule type" value="Genomic_DNA"/>
</dbReference>
<dbReference type="GO" id="GO:0050528">
    <property type="term" value="F:acyloxyacyl hydrolase activity"/>
    <property type="evidence" value="ECO:0007669"/>
    <property type="project" value="InterPro"/>
</dbReference>
<dbReference type="EMBL" id="OV696692">
    <property type="protein sequence ID" value="CAH1270440.1"/>
    <property type="molecule type" value="Genomic_DNA"/>
</dbReference>
<feature type="chain" id="PRO_5036433858" evidence="2">
    <location>
        <begin position="23"/>
        <end position="572"/>
    </location>
</feature>
<evidence type="ECO:0000256" key="1">
    <source>
        <dbReference type="ARBA" id="ARBA00023157"/>
    </source>
</evidence>
<dbReference type="InterPro" id="IPR036514">
    <property type="entry name" value="SGNH_hydro_sf"/>
</dbReference>
<keyword evidence="5" id="KW-1185">Reference proteome</keyword>
<dbReference type="InterPro" id="IPR011001">
    <property type="entry name" value="Saposin-like"/>
</dbReference>
<organism evidence="4 5">
    <name type="scientific">Branchiostoma lanceolatum</name>
    <name type="common">Common lancelet</name>
    <name type="synonym">Amphioxus lanceolatum</name>
    <dbReference type="NCBI Taxonomy" id="7740"/>
    <lineage>
        <taxon>Eukaryota</taxon>
        <taxon>Metazoa</taxon>
        <taxon>Chordata</taxon>
        <taxon>Cephalochordata</taxon>
        <taxon>Leptocardii</taxon>
        <taxon>Amphioxiformes</taxon>
        <taxon>Branchiostomatidae</taxon>
        <taxon>Branchiostoma</taxon>
    </lineage>
</organism>